<evidence type="ECO:0000256" key="7">
    <source>
        <dbReference type="ARBA" id="ARBA00022967"/>
    </source>
</evidence>
<dbReference type="SUPFAM" id="SSF52540">
    <property type="entry name" value="P-loop containing nucleoside triphosphate hydrolases"/>
    <property type="match status" value="1"/>
</dbReference>
<name>A0A1M6XXX2_9ACTN</name>
<keyword evidence="7" id="KW-1278">Translocase</keyword>
<dbReference type="Gene3D" id="3.40.50.300">
    <property type="entry name" value="P-loop containing nucleotide triphosphate hydrolases"/>
    <property type="match status" value="1"/>
</dbReference>
<evidence type="ECO:0000256" key="10">
    <source>
        <dbReference type="ARBA" id="ARBA00049985"/>
    </source>
</evidence>
<dbReference type="PANTHER" id="PTHR42711">
    <property type="entry name" value="ABC TRANSPORTER ATP-BINDING PROTEIN"/>
    <property type="match status" value="1"/>
</dbReference>
<evidence type="ECO:0000256" key="9">
    <source>
        <dbReference type="ARBA" id="ARBA00023251"/>
    </source>
</evidence>
<feature type="compositionally biased region" description="Acidic residues" evidence="11">
    <location>
        <begin position="371"/>
        <end position="381"/>
    </location>
</feature>
<dbReference type="PROSITE" id="PS00211">
    <property type="entry name" value="ABC_TRANSPORTER_1"/>
    <property type="match status" value="1"/>
</dbReference>
<reference evidence="13 14" key="1">
    <citation type="submission" date="2016-11" db="EMBL/GenBank/DDBJ databases">
        <authorList>
            <person name="Jaros S."/>
            <person name="Januszkiewicz K."/>
            <person name="Wedrychowicz H."/>
        </authorList>
    </citation>
    <scope>NUCLEOTIDE SEQUENCE [LARGE SCALE GENOMIC DNA]</scope>
    <source>
        <strain evidence="13 14">CGMCC 4.2025</strain>
    </source>
</reference>
<comment type="similarity">
    <text evidence="10">Belongs to the ABC transporter superfamily. Drug exporter-1 (DrugE1) (TC 3.A.1.105) family.</text>
</comment>
<keyword evidence="9" id="KW-0046">Antibiotic resistance</keyword>
<dbReference type="InterPro" id="IPR027417">
    <property type="entry name" value="P-loop_NTPase"/>
</dbReference>
<evidence type="ECO:0000256" key="11">
    <source>
        <dbReference type="SAM" id="MobiDB-lite"/>
    </source>
</evidence>
<dbReference type="PROSITE" id="PS50893">
    <property type="entry name" value="ABC_TRANSPORTER_2"/>
    <property type="match status" value="1"/>
</dbReference>
<dbReference type="GO" id="GO:1900753">
    <property type="term" value="P:doxorubicin transport"/>
    <property type="evidence" value="ECO:0007669"/>
    <property type="project" value="InterPro"/>
</dbReference>
<evidence type="ECO:0000256" key="8">
    <source>
        <dbReference type="ARBA" id="ARBA00023136"/>
    </source>
</evidence>
<dbReference type="InterPro" id="IPR003439">
    <property type="entry name" value="ABC_transporter-like_ATP-bd"/>
</dbReference>
<evidence type="ECO:0000256" key="5">
    <source>
        <dbReference type="ARBA" id="ARBA00022741"/>
    </source>
</evidence>
<dbReference type="GO" id="GO:0008559">
    <property type="term" value="F:ABC-type xenobiotic transporter activity"/>
    <property type="evidence" value="ECO:0007669"/>
    <property type="project" value="UniProtKB-EC"/>
</dbReference>
<dbReference type="GO" id="GO:0016887">
    <property type="term" value="F:ATP hydrolysis activity"/>
    <property type="evidence" value="ECO:0007669"/>
    <property type="project" value="InterPro"/>
</dbReference>
<sequence length="381" mass="40190">MSGRPATVVGMTTRLSKEGAAVEVRGLVKHYGRTKALDGVDLDVRQGTVLGVLGPNGAGKTTLVRVLSTLVKPDAGSARVAGYDVLRQPRQLRRVIGLTGQYASVDEKLSGRENLYMIGRLLDLPSRQAKARADELLERFSLTEAAKRPAMQYSGGMRRRLDLAASMIGNPSVLYLDEPTTGLDPRTRNEVWEEVQRMVAEGATVLLTTQYMEEAEQLASELTVIDRGRVVASGRVAELKAKVGGRTLQIVPSQPDQLGAMADAIDAAGIDGVAGVRTDRAAGAVNVPIVDDGQLTAVVGLLATRGFGIAHIGTHLPSLDEVFLAITGRKATTDAPADAAPLTKDTPARDTRANGASAEDAPGKDAPADDAPADDKEEVTV</sequence>
<dbReference type="InterPro" id="IPR050763">
    <property type="entry name" value="ABC_transporter_ATP-binding"/>
</dbReference>
<feature type="region of interest" description="Disordered" evidence="11">
    <location>
        <begin position="334"/>
        <end position="381"/>
    </location>
</feature>
<dbReference type="PANTHER" id="PTHR42711:SF19">
    <property type="entry name" value="DOXORUBICIN RESISTANCE ATP-BINDING PROTEIN DRRA"/>
    <property type="match status" value="1"/>
</dbReference>
<dbReference type="AlphaFoldDB" id="A0A1M6XXX2"/>
<dbReference type="Pfam" id="PF13732">
    <property type="entry name" value="DrrA1-3_C"/>
    <property type="match status" value="1"/>
</dbReference>
<dbReference type="NCBIfam" id="TIGR01188">
    <property type="entry name" value="drrA"/>
    <property type="match status" value="1"/>
</dbReference>
<evidence type="ECO:0000256" key="4">
    <source>
        <dbReference type="ARBA" id="ARBA00022475"/>
    </source>
</evidence>
<dbReference type="FunFam" id="3.40.50.300:FF:000589">
    <property type="entry name" value="ABC transporter, ATP-binding subunit"/>
    <property type="match status" value="1"/>
</dbReference>
<protein>
    <recommendedName>
        <fullName evidence="2">ABC-type xenobiotic transporter</fullName>
        <ecNumber evidence="2">7.6.2.2</ecNumber>
    </recommendedName>
</protein>
<dbReference type="SMART" id="SM00382">
    <property type="entry name" value="AAA"/>
    <property type="match status" value="1"/>
</dbReference>
<evidence type="ECO:0000256" key="3">
    <source>
        <dbReference type="ARBA" id="ARBA00022448"/>
    </source>
</evidence>
<keyword evidence="4" id="KW-1003">Cell membrane</keyword>
<dbReference type="EC" id="7.6.2.2" evidence="2"/>
<keyword evidence="5" id="KW-0547">Nucleotide-binding</keyword>
<dbReference type="InterPro" id="IPR025302">
    <property type="entry name" value="DrrA1/2-like_C"/>
</dbReference>
<dbReference type="GO" id="GO:0046677">
    <property type="term" value="P:response to antibiotic"/>
    <property type="evidence" value="ECO:0007669"/>
    <property type="project" value="UniProtKB-KW"/>
</dbReference>
<dbReference type="Pfam" id="PF00005">
    <property type="entry name" value="ABC_tran"/>
    <property type="match status" value="1"/>
</dbReference>
<dbReference type="GO" id="GO:0043215">
    <property type="term" value="P:daunorubicin transport"/>
    <property type="evidence" value="ECO:0007669"/>
    <property type="project" value="InterPro"/>
</dbReference>
<evidence type="ECO:0000259" key="12">
    <source>
        <dbReference type="PROSITE" id="PS50893"/>
    </source>
</evidence>
<accession>A0A1M6XXX2</accession>
<dbReference type="GO" id="GO:0005524">
    <property type="term" value="F:ATP binding"/>
    <property type="evidence" value="ECO:0007669"/>
    <property type="project" value="UniProtKB-KW"/>
</dbReference>
<proteinExistence type="inferred from homology"/>
<dbReference type="GO" id="GO:0005886">
    <property type="term" value="C:plasma membrane"/>
    <property type="evidence" value="ECO:0007669"/>
    <property type="project" value="UniProtKB-SubCell"/>
</dbReference>
<dbReference type="STRING" id="310782.SAMN05216499_102561"/>
<keyword evidence="14" id="KW-1185">Reference proteome</keyword>
<organism evidence="13 14">
    <name type="scientific">Actinacidiphila paucisporea</name>
    <dbReference type="NCBI Taxonomy" id="310782"/>
    <lineage>
        <taxon>Bacteria</taxon>
        <taxon>Bacillati</taxon>
        <taxon>Actinomycetota</taxon>
        <taxon>Actinomycetes</taxon>
        <taxon>Kitasatosporales</taxon>
        <taxon>Streptomycetaceae</taxon>
        <taxon>Actinacidiphila</taxon>
    </lineage>
</organism>
<evidence type="ECO:0000256" key="2">
    <source>
        <dbReference type="ARBA" id="ARBA00012191"/>
    </source>
</evidence>
<dbReference type="InterPro" id="IPR017871">
    <property type="entry name" value="ABC_transporter-like_CS"/>
</dbReference>
<dbReference type="Proteomes" id="UP000184111">
    <property type="component" value="Unassembled WGS sequence"/>
</dbReference>
<gene>
    <name evidence="13" type="ORF">SAMN05216499_102561</name>
</gene>
<dbReference type="InterPro" id="IPR005894">
    <property type="entry name" value="DrrA"/>
</dbReference>
<evidence type="ECO:0000256" key="1">
    <source>
        <dbReference type="ARBA" id="ARBA00004413"/>
    </source>
</evidence>
<comment type="subcellular location">
    <subcellularLocation>
        <location evidence="1">Cell membrane</location>
        <topology evidence="1">Peripheral membrane protein</topology>
        <orientation evidence="1">Cytoplasmic side</orientation>
    </subcellularLocation>
</comment>
<evidence type="ECO:0000256" key="6">
    <source>
        <dbReference type="ARBA" id="ARBA00022840"/>
    </source>
</evidence>
<feature type="domain" description="ABC transporter" evidence="12">
    <location>
        <begin position="22"/>
        <end position="252"/>
    </location>
</feature>
<feature type="compositionally biased region" description="Low complexity" evidence="11">
    <location>
        <begin position="334"/>
        <end position="345"/>
    </location>
</feature>
<dbReference type="EMBL" id="FRBI01000002">
    <property type="protein sequence ID" value="SHL10719.1"/>
    <property type="molecule type" value="Genomic_DNA"/>
</dbReference>
<dbReference type="InterPro" id="IPR003593">
    <property type="entry name" value="AAA+_ATPase"/>
</dbReference>
<keyword evidence="6 13" id="KW-0067">ATP-binding</keyword>
<keyword evidence="3" id="KW-0813">Transport</keyword>
<evidence type="ECO:0000313" key="13">
    <source>
        <dbReference type="EMBL" id="SHL10719.1"/>
    </source>
</evidence>
<keyword evidence="8" id="KW-0472">Membrane</keyword>
<evidence type="ECO:0000313" key="14">
    <source>
        <dbReference type="Proteomes" id="UP000184111"/>
    </source>
</evidence>